<comment type="caution">
    <text evidence="3">The sequence shown here is derived from an EMBL/GenBank/DDBJ whole genome shotgun (WGS) entry which is preliminary data.</text>
</comment>
<sequence length="252" mass="29470">MSDLSDIRMRAQNKTDSLWKPHQSVFGSPNSQTKNIDTMTSSDRSLRQQLEFTTQQNKNLQKSVNSMLSKIFQLEEQLASNPQKYKQGEAKQAPVELNELRTLEQQYEKQLYNMMQDKDQQIAQLKSQNDEQANQFIKKIRQLDIEILKNCDTHQGQIAKYKEEITQYICEQAQMTQKLNGLQSREQYLAEIIIYPRKMLKMKFKLNNLGHKCKIRFQQSSSEICSCNSKDRCSSPSRFSPNCKNLKLLTLN</sequence>
<proteinExistence type="predicted"/>
<evidence type="ECO:0000313" key="5">
    <source>
        <dbReference type="Proteomes" id="UP001642409"/>
    </source>
</evidence>
<organism evidence="3">
    <name type="scientific">Hexamita inflata</name>
    <dbReference type="NCBI Taxonomy" id="28002"/>
    <lineage>
        <taxon>Eukaryota</taxon>
        <taxon>Metamonada</taxon>
        <taxon>Diplomonadida</taxon>
        <taxon>Hexamitidae</taxon>
        <taxon>Hexamitinae</taxon>
        <taxon>Hexamita</taxon>
    </lineage>
</organism>
<evidence type="ECO:0000256" key="1">
    <source>
        <dbReference type="SAM" id="Coils"/>
    </source>
</evidence>
<reference evidence="4 5" key="2">
    <citation type="submission" date="2024-07" db="EMBL/GenBank/DDBJ databases">
        <authorList>
            <person name="Akdeniz Z."/>
        </authorList>
    </citation>
    <scope>NUCLEOTIDE SEQUENCE [LARGE SCALE GENOMIC DNA]</scope>
</reference>
<protein>
    <submittedName>
        <fullName evidence="4">Hypothetical_protein</fullName>
    </submittedName>
</protein>
<keyword evidence="1" id="KW-0175">Coiled coil</keyword>
<dbReference type="EMBL" id="CAXDID020000292">
    <property type="protein sequence ID" value="CAL6071753.1"/>
    <property type="molecule type" value="Genomic_DNA"/>
</dbReference>
<keyword evidence="5" id="KW-1185">Reference proteome</keyword>
<reference evidence="3" key="1">
    <citation type="submission" date="2023-06" db="EMBL/GenBank/DDBJ databases">
        <authorList>
            <person name="Kurt Z."/>
        </authorList>
    </citation>
    <scope>NUCLEOTIDE SEQUENCE</scope>
</reference>
<gene>
    <name evidence="3" type="ORF">HINF_LOCUS49126</name>
    <name evidence="4" type="ORF">HINF_LOCUS55294</name>
</gene>
<dbReference type="AlphaFoldDB" id="A0AA86URA2"/>
<dbReference type="Proteomes" id="UP001642409">
    <property type="component" value="Unassembled WGS sequence"/>
</dbReference>
<accession>A0AA86URA2</accession>
<dbReference type="EMBL" id="CATOUU010000941">
    <property type="protein sequence ID" value="CAI9961481.1"/>
    <property type="molecule type" value="Genomic_DNA"/>
</dbReference>
<evidence type="ECO:0000313" key="3">
    <source>
        <dbReference type="EMBL" id="CAI9961481.1"/>
    </source>
</evidence>
<evidence type="ECO:0000256" key="2">
    <source>
        <dbReference type="SAM" id="MobiDB-lite"/>
    </source>
</evidence>
<evidence type="ECO:0000313" key="4">
    <source>
        <dbReference type="EMBL" id="CAL6071753.1"/>
    </source>
</evidence>
<name>A0AA86URA2_9EUKA</name>
<feature type="coiled-coil region" evidence="1">
    <location>
        <begin position="108"/>
        <end position="178"/>
    </location>
</feature>
<feature type="compositionally biased region" description="Polar residues" evidence="2">
    <location>
        <begin position="25"/>
        <end position="38"/>
    </location>
</feature>
<feature type="region of interest" description="Disordered" evidence="2">
    <location>
        <begin position="13"/>
        <end position="38"/>
    </location>
</feature>